<dbReference type="Gene3D" id="3.40.630.30">
    <property type="match status" value="1"/>
</dbReference>
<dbReference type="EMBL" id="FCOM02000007">
    <property type="protein sequence ID" value="SAL47351.1"/>
    <property type="molecule type" value="Genomic_DNA"/>
</dbReference>
<reference evidence="2" key="1">
    <citation type="submission" date="2016-01" db="EMBL/GenBank/DDBJ databases">
        <authorList>
            <person name="Peeters C."/>
        </authorList>
    </citation>
    <scope>NUCLEOTIDE SEQUENCE [LARGE SCALE GENOMIC DNA]</scope>
    <source>
        <strain evidence="2">LMG 29317</strain>
    </source>
</reference>
<dbReference type="AlphaFoldDB" id="A0A158HTU0"/>
<organism evidence="2 3">
    <name type="scientific">Caballeronia arvi</name>
    <dbReference type="NCBI Taxonomy" id="1777135"/>
    <lineage>
        <taxon>Bacteria</taxon>
        <taxon>Pseudomonadati</taxon>
        <taxon>Pseudomonadota</taxon>
        <taxon>Betaproteobacteria</taxon>
        <taxon>Burkholderiales</taxon>
        <taxon>Burkholderiaceae</taxon>
        <taxon>Caballeronia</taxon>
    </lineage>
</organism>
<accession>A0A158HTU0</accession>
<protein>
    <recommendedName>
        <fullName evidence="1">N-acetyltransferase domain-containing protein</fullName>
    </recommendedName>
</protein>
<dbReference type="SUPFAM" id="SSF55729">
    <property type="entry name" value="Acyl-CoA N-acyltransferases (Nat)"/>
    <property type="match status" value="1"/>
</dbReference>
<dbReference type="GO" id="GO:0016747">
    <property type="term" value="F:acyltransferase activity, transferring groups other than amino-acyl groups"/>
    <property type="evidence" value="ECO:0007669"/>
    <property type="project" value="InterPro"/>
</dbReference>
<sequence>MATVIRECLFDELAAAPNFGALCDEYAAESGISEFGQANVDAAMYRSMEAAGMGQCIGAWRGDELVGFGVVTLSPLPHYSKLVGCLISFFLAASARDGSAGTRLRQTAEQIAEARGAIGLMISAPSESRLDVILPRVGYRATNRLYFRAFAR</sequence>
<feature type="domain" description="N-acetyltransferase" evidence="1">
    <location>
        <begin position="3"/>
        <end position="152"/>
    </location>
</feature>
<dbReference type="Pfam" id="PF00583">
    <property type="entry name" value="Acetyltransf_1"/>
    <property type="match status" value="1"/>
</dbReference>
<evidence type="ECO:0000313" key="2">
    <source>
        <dbReference type="EMBL" id="SAL47351.1"/>
    </source>
</evidence>
<dbReference type="PROSITE" id="PS51186">
    <property type="entry name" value="GNAT"/>
    <property type="match status" value="1"/>
</dbReference>
<dbReference type="OrthoDB" id="7028208at2"/>
<evidence type="ECO:0000259" key="1">
    <source>
        <dbReference type="PROSITE" id="PS51186"/>
    </source>
</evidence>
<dbReference type="InterPro" id="IPR016181">
    <property type="entry name" value="Acyl_CoA_acyltransferase"/>
</dbReference>
<proteinExistence type="predicted"/>
<comment type="caution">
    <text evidence="2">The sequence shown here is derived from an EMBL/GenBank/DDBJ whole genome shotgun (WGS) entry which is preliminary data.</text>
</comment>
<name>A0A158HTU0_9BURK</name>
<evidence type="ECO:0000313" key="3">
    <source>
        <dbReference type="Proteomes" id="UP000055019"/>
    </source>
</evidence>
<keyword evidence="3" id="KW-1185">Reference proteome</keyword>
<dbReference type="RefSeq" id="WP_061146734.1">
    <property type="nucleotide sequence ID" value="NZ_FCOM02000007.1"/>
</dbReference>
<dbReference type="InterPro" id="IPR000182">
    <property type="entry name" value="GNAT_dom"/>
</dbReference>
<dbReference type="Proteomes" id="UP000055019">
    <property type="component" value="Unassembled WGS sequence"/>
</dbReference>
<gene>
    <name evidence="2" type="ORF">AWB74_02124</name>
</gene>